<dbReference type="Proteomes" id="UP000001362">
    <property type="component" value="Chromosome"/>
</dbReference>
<feature type="transmembrane region" description="Helical" evidence="1">
    <location>
        <begin position="38"/>
        <end position="57"/>
    </location>
</feature>
<reference evidence="2 3" key="1">
    <citation type="journal article" date="2008" name="BMC Genomics">
        <title>Acidithiobacillus ferrooxidans metabolism: from genome sequence to industrial applications.</title>
        <authorList>
            <person name="Valdes J."/>
            <person name="Pedroso I."/>
            <person name="Quatrini R."/>
            <person name="Dodson R.J."/>
            <person name="Tettelin H."/>
            <person name="Blake R.II."/>
            <person name="Eisen J.A."/>
            <person name="Holmes D.S."/>
        </authorList>
    </citation>
    <scope>NUCLEOTIDE SEQUENCE [LARGE SCALE GENOMIC DNA]</scope>
    <source>
        <strain evidence="3">ATCC 23270 / DSM 14882 / CIP 104768 / NCIMB 8455</strain>
    </source>
</reference>
<dbReference type="STRING" id="243159.AFE_1623"/>
<keyword evidence="1" id="KW-1133">Transmembrane helix</keyword>
<sequence length="58" mass="6393">MPWVSRLLAGLGLVGCVAALIILVNGLCSLYLMSAPLSRYWIGWFEMAMLIGVLLPIW</sequence>
<evidence type="ECO:0000256" key="1">
    <source>
        <dbReference type="SAM" id="Phobius"/>
    </source>
</evidence>
<dbReference type="HOGENOM" id="CLU_2968772_0_0_6"/>
<feature type="transmembrane region" description="Helical" evidence="1">
    <location>
        <begin position="7"/>
        <end position="32"/>
    </location>
</feature>
<dbReference type="EMBL" id="CP001219">
    <property type="protein sequence ID" value="ACK80129.1"/>
    <property type="molecule type" value="Genomic_DNA"/>
</dbReference>
<dbReference type="AlphaFoldDB" id="B7JAW3"/>
<organism evidence="2 3">
    <name type="scientific">Acidithiobacillus ferrooxidans (strain ATCC 23270 / DSM 14882 / CIP 104768 / NCIMB 8455)</name>
    <name type="common">Ferrobacillus ferrooxidans (strain ATCC 23270)</name>
    <dbReference type="NCBI Taxonomy" id="243159"/>
    <lineage>
        <taxon>Bacteria</taxon>
        <taxon>Pseudomonadati</taxon>
        <taxon>Pseudomonadota</taxon>
        <taxon>Acidithiobacillia</taxon>
        <taxon>Acidithiobacillales</taxon>
        <taxon>Acidithiobacillaceae</taxon>
        <taxon>Acidithiobacillus</taxon>
    </lineage>
</organism>
<proteinExistence type="predicted"/>
<evidence type="ECO:0000313" key="2">
    <source>
        <dbReference type="EMBL" id="ACK80129.1"/>
    </source>
</evidence>
<dbReference type="eggNOG" id="ENOG5031ZI7">
    <property type="taxonomic scope" value="Bacteria"/>
</dbReference>
<accession>B7JAW3</accession>
<dbReference type="PaxDb" id="243159-AFE_1623"/>
<keyword evidence="1" id="KW-0472">Membrane</keyword>
<dbReference type="KEGG" id="afr:AFE_1623"/>
<protein>
    <submittedName>
        <fullName evidence="2">Uncharacterized protein</fullName>
    </submittedName>
</protein>
<keyword evidence="3" id="KW-1185">Reference proteome</keyword>
<gene>
    <name evidence="2" type="ordered locus">AFE_1623</name>
</gene>
<name>B7JAW3_ACIF2</name>
<evidence type="ECO:0000313" key="3">
    <source>
        <dbReference type="Proteomes" id="UP000001362"/>
    </source>
</evidence>
<keyword evidence="1" id="KW-0812">Transmembrane</keyword>